<dbReference type="EMBL" id="CAJVPV010000681">
    <property type="protein sequence ID" value="CAG8469116.1"/>
    <property type="molecule type" value="Genomic_DNA"/>
</dbReference>
<evidence type="ECO:0000313" key="2">
    <source>
        <dbReference type="Proteomes" id="UP000789342"/>
    </source>
</evidence>
<name>A0A9N8Z125_9GLOM</name>
<sequence length="61" mass="6965">MVLWGMQVNVREHRMQSNMGDLEFPGNECHGGNKTIIVRAEMGKSSIWRGNEICLIAIYDQ</sequence>
<reference evidence="1" key="1">
    <citation type="submission" date="2021-06" db="EMBL/GenBank/DDBJ databases">
        <authorList>
            <person name="Kallberg Y."/>
            <person name="Tangrot J."/>
            <person name="Rosling A."/>
        </authorList>
    </citation>
    <scope>NUCLEOTIDE SEQUENCE</scope>
    <source>
        <strain evidence="1">CL551</strain>
    </source>
</reference>
<evidence type="ECO:0000313" key="1">
    <source>
        <dbReference type="EMBL" id="CAG8469116.1"/>
    </source>
</evidence>
<comment type="caution">
    <text evidence="1">The sequence shown here is derived from an EMBL/GenBank/DDBJ whole genome shotgun (WGS) entry which is preliminary data.</text>
</comment>
<dbReference type="AlphaFoldDB" id="A0A9N8Z125"/>
<protein>
    <submittedName>
        <fullName evidence="1">11864_t:CDS:1</fullName>
    </submittedName>
</protein>
<proteinExistence type="predicted"/>
<dbReference type="Proteomes" id="UP000789342">
    <property type="component" value="Unassembled WGS sequence"/>
</dbReference>
<organism evidence="1 2">
    <name type="scientific">Acaulospora morrowiae</name>
    <dbReference type="NCBI Taxonomy" id="94023"/>
    <lineage>
        <taxon>Eukaryota</taxon>
        <taxon>Fungi</taxon>
        <taxon>Fungi incertae sedis</taxon>
        <taxon>Mucoromycota</taxon>
        <taxon>Glomeromycotina</taxon>
        <taxon>Glomeromycetes</taxon>
        <taxon>Diversisporales</taxon>
        <taxon>Acaulosporaceae</taxon>
        <taxon>Acaulospora</taxon>
    </lineage>
</organism>
<keyword evidence="2" id="KW-1185">Reference proteome</keyword>
<gene>
    <name evidence="1" type="ORF">AMORRO_LOCUS1771</name>
</gene>
<accession>A0A9N8Z125</accession>